<keyword evidence="1" id="KW-0812">Transmembrane</keyword>
<accession>A0A511BNI6</accession>
<protein>
    <recommendedName>
        <fullName evidence="4">DUF2628 domain-containing protein</fullName>
    </recommendedName>
</protein>
<sequence length="115" mass="12502">MICFQGFRRANDDLQMIKQGFHWRLLVLGPLGLLLSRSWISFSLTACLAAAIVRFAPVPMLPCLALLNGTLALFGGELIAWESRLQGNRACGVWLGRSAAEAMLRASDRAGGKQA</sequence>
<evidence type="ECO:0008006" key="4">
    <source>
        <dbReference type="Google" id="ProtNLM"/>
    </source>
</evidence>
<dbReference type="Proteomes" id="UP000321405">
    <property type="component" value="Unassembled WGS sequence"/>
</dbReference>
<feature type="transmembrane region" description="Helical" evidence="1">
    <location>
        <begin position="59"/>
        <end position="80"/>
    </location>
</feature>
<feature type="transmembrane region" description="Helical" evidence="1">
    <location>
        <begin position="25"/>
        <end position="53"/>
    </location>
</feature>
<gene>
    <name evidence="2" type="ORF">SSA02_10630</name>
</gene>
<keyword evidence="1" id="KW-0472">Membrane</keyword>
<dbReference type="EMBL" id="BJVC01000002">
    <property type="protein sequence ID" value="GEL01900.1"/>
    <property type="molecule type" value="Genomic_DNA"/>
</dbReference>
<evidence type="ECO:0000313" key="3">
    <source>
        <dbReference type="Proteomes" id="UP000321405"/>
    </source>
</evidence>
<organism evidence="2 3">
    <name type="scientific">Swaminathania salitolerans</name>
    <dbReference type="NCBI Taxonomy" id="182838"/>
    <lineage>
        <taxon>Bacteria</taxon>
        <taxon>Pseudomonadati</taxon>
        <taxon>Pseudomonadota</taxon>
        <taxon>Alphaproteobacteria</taxon>
        <taxon>Acetobacterales</taxon>
        <taxon>Acetobacteraceae</taxon>
        <taxon>Swaminathania</taxon>
    </lineage>
</organism>
<evidence type="ECO:0000256" key="1">
    <source>
        <dbReference type="SAM" id="Phobius"/>
    </source>
</evidence>
<keyword evidence="3" id="KW-1185">Reference proteome</keyword>
<evidence type="ECO:0000313" key="2">
    <source>
        <dbReference type="EMBL" id="GEL01900.1"/>
    </source>
</evidence>
<dbReference type="AlphaFoldDB" id="A0A511BNI6"/>
<proteinExistence type="predicted"/>
<comment type="caution">
    <text evidence="2">The sequence shown here is derived from an EMBL/GenBank/DDBJ whole genome shotgun (WGS) entry which is preliminary data.</text>
</comment>
<reference evidence="2 3" key="1">
    <citation type="submission" date="2019-07" db="EMBL/GenBank/DDBJ databases">
        <title>Whole genome shotgun sequence of Swaminathania salitolerans NBRC 104436.</title>
        <authorList>
            <person name="Hosoyama A."/>
            <person name="Uohara A."/>
            <person name="Ohji S."/>
            <person name="Ichikawa N."/>
        </authorList>
    </citation>
    <scope>NUCLEOTIDE SEQUENCE [LARGE SCALE GENOMIC DNA]</scope>
    <source>
        <strain evidence="2 3">NBRC 104436</strain>
    </source>
</reference>
<keyword evidence="1" id="KW-1133">Transmembrane helix</keyword>
<name>A0A511BNI6_9PROT</name>